<keyword evidence="3" id="KW-1185">Reference proteome</keyword>
<reference evidence="2" key="1">
    <citation type="journal article" date="2020" name="New Phytol.">
        <title>Comparative genomics reveals dynamic genome evolution in host specialist ectomycorrhizal fungi.</title>
        <authorList>
            <person name="Lofgren L.A."/>
            <person name="Nguyen N.H."/>
            <person name="Vilgalys R."/>
            <person name="Ruytinx J."/>
            <person name="Liao H.L."/>
            <person name="Branco S."/>
            <person name="Kuo A."/>
            <person name="LaButti K."/>
            <person name="Lipzen A."/>
            <person name="Andreopoulos W."/>
            <person name="Pangilinan J."/>
            <person name="Riley R."/>
            <person name="Hundley H."/>
            <person name="Na H."/>
            <person name="Barry K."/>
            <person name="Grigoriev I.V."/>
            <person name="Stajich J.E."/>
            <person name="Kennedy P.G."/>
        </authorList>
    </citation>
    <scope>NUCLEOTIDE SEQUENCE</scope>
    <source>
        <strain evidence="2">DOB743</strain>
    </source>
</reference>
<name>A0A9P6ZUN8_9AGAM</name>
<feature type="domain" description="Spt20-like SEP" evidence="1">
    <location>
        <begin position="19"/>
        <end position="161"/>
    </location>
</feature>
<dbReference type="InterPro" id="IPR046468">
    <property type="entry name" value="Spt20-like_SEP"/>
</dbReference>
<protein>
    <submittedName>
        <fullName evidence="2">Spt20 family-domain-containing protein</fullName>
    </submittedName>
</protein>
<dbReference type="GO" id="GO:0003712">
    <property type="term" value="F:transcription coregulator activity"/>
    <property type="evidence" value="ECO:0007669"/>
    <property type="project" value="InterPro"/>
</dbReference>
<dbReference type="OrthoDB" id="1932706at2759"/>
<gene>
    <name evidence="2" type="ORF">EV702DRAFT_971155</name>
</gene>
<evidence type="ECO:0000259" key="1">
    <source>
        <dbReference type="Pfam" id="PF12090"/>
    </source>
</evidence>
<sequence>MSCYNITRSAEQLLDSYEDAAPSFSVHFYPDYWTLNNGPKFLYNNPIASILDDVRAHRIPVDYLELFDSARVPFYDGCMLVELLDYRPKKAKDPPLEKPERSRVALHPNDETLWANICLMNQRSGNKFTDTEVLELEAQILLQTAPPLCLDPDPHLTRIANHTLRVSTPSIPISLKRKAAAITPEEDESDKTRRAKIMQFMNQRQNRSHAPRYFVLSQSNLFLLTFT</sequence>
<dbReference type="EMBL" id="JABBWD010000025">
    <property type="protein sequence ID" value="KAG1776585.1"/>
    <property type="molecule type" value="Genomic_DNA"/>
</dbReference>
<dbReference type="InterPro" id="IPR021950">
    <property type="entry name" value="Spt20"/>
</dbReference>
<proteinExistence type="predicted"/>
<evidence type="ECO:0000313" key="3">
    <source>
        <dbReference type="Proteomes" id="UP000714275"/>
    </source>
</evidence>
<dbReference type="GO" id="GO:0000124">
    <property type="term" value="C:SAGA complex"/>
    <property type="evidence" value="ECO:0007669"/>
    <property type="project" value="InterPro"/>
</dbReference>
<dbReference type="Proteomes" id="UP000714275">
    <property type="component" value="Unassembled WGS sequence"/>
</dbReference>
<dbReference type="AlphaFoldDB" id="A0A9P6ZUN8"/>
<dbReference type="Pfam" id="PF12090">
    <property type="entry name" value="Spt20_SEP"/>
    <property type="match status" value="1"/>
</dbReference>
<dbReference type="PANTHER" id="PTHR13526:SF8">
    <property type="entry name" value="TRANSCRIPTION FACTOR SPT20 HOMOLOG"/>
    <property type="match status" value="1"/>
</dbReference>
<comment type="caution">
    <text evidence="2">The sequence shown here is derived from an EMBL/GenBank/DDBJ whole genome shotgun (WGS) entry which is preliminary data.</text>
</comment>
<evidence type="ECO:0000313" key="2">
    <source>
        <dbReference type="EMBL" id="KAG1776585.1"/>
    </source>
</evidence>
<dbReference type="GO" id="GO:0006357">
    <property type="term" value="P:regulation of transcription by RNA polymerase II"/>
    <property type="evidence" value="ECO:0007669"/>
    <property type="project" value="TreeGrafter"/>
</dbReference>
<accession>A0A9P6ZUN8</accession>
<dbReference type="PANTHER" id="PTHR13526">
    <property type="entry name" value="TRANSCRIPTION FACTOR SPT20 HOMOLOG"/>
    <property type="match status" value="1"/>
</dbReference>
<organism evidence="2 3">
    <name type="scientific">Suillus placidus</name>
    <dbReference type="NCBI Taxonomy" id="48579"/>
    <lineage>
        <taxon>Eukaryota</taxon>
        <taxon>Fungi</taxon>
        <taxon>Dikarya</taxon>
        <taxon>Basidiomycota</taxon>
        <taxon>Agaricomycotina</taxon>
        <taxon>Agaricomycetes</taxon>
        <taxon>Agaricomycetidae</taxon>
        <taxon>Boletales</taxon>
        <taxon>Suillineae</taxon>
        <taxon>Suillaceae</taxon>
        <taxon>Suillus</taxon>
    </lineage>
</organism>